<sequence>MAKDYTNQHIVPKRYLDRFGMKDGKRTIIGTRIVNKGNVRFFTDSTVNVGYIKNYYDVTDKNNPKYWEHYFAREIDTLCGQDTENIIAKVTLSRPDTIVLSAHDKQVLSKLIIAQLMRIPESIDYVKTVLYPKVSAQVKEDLVSTLPPAFVEKHREQIMNTEFPEQYQKELVLNHSFEPANFDRYCKVLQDGVWVVYANMHRDTMPFLTSDNPVLVEGIGKTETGLFRNGLANPATCIFYPLSPGIAVAIYSRQGIVGVVSDEYDGRKIMLGELKYIMNKNVKIMAQAYHHSFIPQPLYDEIAGGSF</sequence>
<dbReference type="RefSeq" id="WP_058963773.1">
    <property type="nucleotide sequence ID" value="NZ_CABKVM010000015.1"/>
</dbReference>
<comment type="caution">
    <text evidence="1">The sequence shown here is derived from an EMBL/GenBank/DDBJ whole genome shotgun (WGS) entry which is preliminary data.</text>
</comment>
<dbReference type="STRING" id="1650663.GCA_001486665_01315"/>
<dbReference type="Proteomes" id="UP000295184">
    <property type="component" value="Unassembled WGS sequence"/>
</dbReference>
<dbReference type="InterPro" id="IPR025332">
    <property type="entry name" value="DUF4238"/>
</dbReference>
<reference evidence="1 2" key="1">
    <citation type="submission" date="2019-03" db="EMBL/GenBank/DDBJ databases">
        <title>Genomic Encyclopedia of Type Strains, Phase IV (KMG-IV): sequencing the most valuable type-strain genomes for metagenomic binning, comparative biology and taxonomic classification.</title>
        <authorList>
            <person name="Goeker M."/>
        </authorList>
    </citation>
    <scope>NUCLEOTIDE SEQUENCE [LARGE SCALE GENOMIC DNA]</scope>
    <source>
        <strain evidence="1 2">DSM 100451</strain>
    </source>
</reference>
<dbReference type="Pfam" id="PF14022">
    <property type="entry name" value="DUF4238"/>
    <property type="match status" value="1"/>
</dbReference>
<proteinExistence type="predicted"/>
<dbReference type="OrthoDB" id="581042at2"/>
<evidence type="ECO:0000313" key="2">
    <source>
        <dbReference type="Proteomes" id="UP000295184"/>
    </source>
</evidence>
<protein>
    <submittedName>
        <fullName evidence="1">Uncharacterized protein DUF4238</fullName>
    </submittedName>
</protein>
<name>A0A4V2QB70_9FIRM</name>
<accession>A0A4V2QB70</accession>
<evidence type="ECO:0000313" key="1">
    <source>
        <dbReference type="EMBL" id="TCL55302.1"/>
    </source>
</evidence>
<gene>
    <name evidence="1" type="ORF">EDD77_11731</name>
</gene>
<dbReference type="AlphaFoldDB" id="A0A4V2QB70"/>
<organism evidence="1 2">
    <name type="scientific">Allofournierella massiliensis</name>
    <dbReference type="NCBI Taxonomy" id="1650663"/>
    <lineage>
        <taxon>Bacteria</taxon>
        <taxon>Bacillati</taxon>
        <taxon>Bacillota</taxon>
        <taxon>Clostridia</taxon>
        <taxon>Eubacteriales</taxon>
        <taxon>Oscillospiraceae</taxon>
        <taxon>Allofournierella</taxon>
    </lineage>
</organism>
<dbReference type="EMBL" id="SLUM01000017">
    <property type="protein sequence ID" value="TCL55302.1"/>
    <property type="molecule type" value="Genomic_DNA"/>
</dbReference>